<evidence type="ECO:0000313" key="1">
    <source>
        <dbReference type="EMBL" id="NCH88007.1"/>
    </source>
</evidence>
<reference evidence="1" key="1">
    <citation type="submission" date="2018-11" db="EMBL/GenBank/DDBJ databases">
        <title>Genomics analysis of Putative Virulence Factors on Adhesion and Cytotoxicity for Cronobacter spp.</title>
        <authorList>
            <person name="Cui J."/>
        </authorList>
    </citation>
    <scope>NUCLEOTIDE SEQUENCE</scope>
    <source>
        <strain evidence="1">SD69</strain>
    </source>
</reference>
<proteinExistence type="predicted"/>
<dbReference type="AlphaFoldDB" id="A0A9Q4T361"/>
<name>A0A9Q4T361_9ENTR</name>
<organism evidence="1 2">
    <name type="scientific">Cronobacter dublinensis</name>
    <dbReference type="NCBI Taxonomy" id="413497"/>
    <lineage>
        <taxon>Bacteria</taxon>
        <taxon>Pseudomonadati</taxon>
        <taxon>Pseudomonadota</taxon>
        <taxon>Gammaproteobacteria</taxon>
        <taxon>Enterobacterales</taxon>
        <taxon>Enterobacteriaceae</taxon>
        <taxon>Cronobacter</taxon>
    </lineage>
</organism>
<protein>
    <submittedName>
        <fullName evidence="1">Uncharacterized protein</fullName>
    </submittedName>
</protein>
<dbReference type="EMBL" id="RPBY01000004">
    <property type="protein sequence ID" value="NCH88007.1"/>
    <property type="molecule type" value="Genomic_DNA"/>
</dbReference>
<sequence length="69" mass="7905">MVKNRKDGESVRAEKRRKNSQHLHFYDECMKVLRKVSGGGRAKNKQGPLTIPVDDIFNLLINCYGVVVF</sequence>
<evidence type="ECO:0000313" key="2">
    <source>
        <dbReference type="Proteomes" id="UP000778262"/>
    </source>
</evidence>
<gene>
    <name evidence="1" type="ORF">EHJ13_11255</name>
</gene>
<accession>A0A9Q4T361</accession>
<dbReference type="Proteomes" id="UP000778262">
    <property type="component" value="Unassembled WGS sequence"/>
</dbReference>
<dbReference type="RefSeq" id="WP_134876963.1">
    <property type="nucleotide sequence ID" value="NZ_JASDAA010000008.1"/>
</dbReference>
<comment type="caution">
    <text evidence="1">The sequence shown here is derived from an EMBL/GenBank/DDBJ whole genome shotgun (WGS) entry which is preliminary data.</text>
</comment>